<keyword evidence="8" id="KW-1185">Reference proteome</keyword>
<evidence type="ECO:0000256" key="4">
    <source>
        <dbReference type="ARBA" id="ARBA00023134"/>
    </source>
</evidence>
<dbReference type="HAMAP" id="MF_02114">
    <property type="entry name" value="CofC"/>
    <property type="match status" value="1"/>
</dbReference>
<dbReference type="AlphaFoldDB" id="A0A1S1R6W3"/>
<evidence type="ECO:0000313" key="7">
    <source>
        <dbReference type="EMBL" id="OHV40474.1"/>
    </source>
</evidence>
<dbReference type="EMBL" id="MAXA01000069">
    <property type="protein sequence ID" value="OHV40474.1"/>
    <property type="molecule type" value="Genomic_DNA"/>
</dbReference>
<dbReference type="SUPFAM" id="SSF53448">
    <property type="entry name" value="Nucleotide-diphospho-sugar transferases"/>
    <property type="match status" value="1"/>
</dbReference>
<dbReference type="OrthoDB" id="9151145at2"/>
<accession>A0A1S1R6W3</accession>
<keyword evidence="3 5" id="KW-0547">Nucleotide-binding</keyword>
<organism evidence="7 8">
    <name type="scientific">Parafrankia soli</name>
    <dbReference type="NCBI Taxonomy" id="2599596"/>
    <lineage>
        <taxon>Bacteria</taxon>
        <taxon>Bacillati</taxon>
        <taxon>Actinomycetota</taxon>
        <taxon>Actinomycetes</taxon>
        <taxon>Frankiales</taxon>
        <taxon>Frankiaceae</taxon>
        <taxon>Parafrankia</taxon>
    </lineage>
</organism>
<dbReference type="InterPro" id="IPR029044">
    <property type="entry name" value="Nucleotide-diphossugar_trans"/>
</dbReference>
<proteinExistence type="inferred from homology"/>
<comment type="pathway">
    <text evidence="5">Cofactor biosynthesis; coenzyme F420 biosynthesis.</text>
</comment>
<dbReference type="UniPathway" id="UPA00071"/>
<feature type="binding site" evidence="5">
    <location>
        <position position="181"/>
    </location>
    <ligand>
        <name>phosphoenolpyruvate</name>
        <dbReference type="ChEBI" id="CHEBI:58702"/>
    </ligand>
</feature>
<feature type="binding site" evidence="5">
    <location>
        <position position="200"/>
    </location>
    <ligand>
        <name>phosphoenolpyruvate</name>
        <dbReference type="ChEBI" id="CHEBI:58702"/>
    </ligand>
</feature>
<evidence type="ECO:0000256" key="2">
    <source>
        <dbReference type="ARBA" id="ARBA00022695"/>
    </source>
</evidence>
<dbReference type="PANTHER" id="PTHR40392">
    <property type="entry name" value="2-PHOSPHO-L-LACTATE GUANYLYLTRANSFERASE"/>
    <property type="match status" value="1"/>
</dbReference>
<dbReference type="GO" id="GO:0052645">
    <property type="term" value="P:F420-0 metabolic process"/>
    <property type="evidence" value="ECO:0007669"/>
    <property type="project" value="UniProtKB-UniRule"/>
</dbReference>
<evidence type="ECO:0000313" key="8">
    <source>
        <dbReference type="Proteomes" id="UP000179769"/>
    </source>
</evidence>
<evidence type="ECO:0000256" key="3">
    <source>
        <dbReference type="ARBA" id="ARBA00022741"/>
    </source>
</evidence>
<protein>
    <recommendedName>
        <fullName evidence="5">Phosphoenolpyruvate guanylyltransferase</fullName>
        <shortName evidence="5">PEP guanylyltransferase</shortName>
        <ecNumber evidence="5">2.7.7.105</ecNumber>
    </recommendedName>
</protein>
<evidence type="ECO:0000256" key="1">
    <source>
        <dbReference type="ARBA" id="ARBA00022679"/>
    </source>
</evidence>
<dbReference type="Gene3D" id="3.90.550.10">
    <property type="entry name" value="Spore Coat Polysaccharide Biosynthesis Protein SpsA, Chain A"/>
    <property type="match status" value="1"/>
</dbReference>
<keyword evidence="2 5" id="KW-0548">Nucleotidyltransferase</keyword>
<dbReference type="InterPro" id="IPR002835">
    <property type="entry name" value="CofC"/>
</dbReference>
<dbReference type="NCBIfam" id="TIGR03552">
    <property type="entry name" value="F420_cofC"/>
    <property type="match status" value="1"/>
</dbReference>
<reference evidence="8" key="1">
    <citation type="submission" date="2016-07" db="EMBL/GenBank/DDBJ databases">
        <title>Frankia sp. NRRL B-16219 Genome sequencing.</title>
        <authorList>
            <person name="Ghodhbane-Gtari F."/>
            <person name="Swanson E."/>
            <person name="Gueddou A."/>
            <person name="Louati M."/>
            <person name="Nouioui I."/>
            <person name="Hezbri K."/>
            <person name="Abebe-Akele F."/>
            <person name="Simpson S."/>
            <person name="Morris K."/>
            <person name="Thomas K."/>
            <person name="Gtari M."/>
            <person name="Tisa L.S."/>
        </authorList>
    </citation>
    <scope>NUCLEOTIDE SEQUENCE [LARGE SCALE GENOMIC DNA]</scope>
    <source>
        <strain evidence="8">NRRL B-16219</strain>
    </source>
</reference>
<sequence length="259" mass="25739">MLTTETAPPWVVLVPLKPLTAAKSRLDRPDRGALALAMALDTARAVLDAGEGVVGLVVVTDDPRARRALTELARDRSEIPAGTDSTGSGSAGGVGGTTGVGGMYGLTRTGRLLVAADEPNRGLNPALAHGAALARRIHPGCAVAAVSADLPALRPAELRRALAAAPPSGRGVLADAVGTGTVLLSAAPGASLCPSFGPGSFEAHLDSGAVDLTALLADTVPGLRRDVDTVADLNTARALGLGPATARALAADPSPRTAA</sequence>
<feature type="region of interest" description="Disordered" evidence="6">
    <location>
        <begin position="76"/>
        <end position="95"/>
    </location>
</feature>
<keyword evidence="4 5" id="KW-0342">GTP-binding</keyword>
<keyword evidence="1 5" id="KW-0808">Transferase</keyword>
<dbReference type="EC" id="2.7.7.105" evidence="5"/>
<evidence type="ECO:0000256" key="6">
    <source>
        <dbReference type="SAM" id="MobiDB-lite"/>
    </source>
</evidence>
<comment type="function">
    <text evidence="5">Guanylyltransferase that catalyzes the activation of phosphoenolpyruvate (PEP) as enolpyruvoyl-2-diphospho-5'-guanosine, via the condensation of PEP with GTP. It is involved in the biosynthesis of coenzyme F420, a hydride carrier cofactor.</text>
</comment>
<name>A0A1S1R6W3_9ACTN</name>
<comment type="caution">
    <text evidence="7">The sequence shown here is derived from an EMBL/GenBank/DDBJ whole genome shotgun (WGS) entry which is preliminary data.</text>
</comment>
<dbReference type="GO" id="GO:0043814">
    <property type="term" value="F:phospholactate guanylyltransferase activity"/>
    <property type="evidence" value="ECO:0007669"/>
    <property type="project" value="InterPro"/>
</dbReference>
<comment type="catalytic activity">
    <reaction evidence="5">
        <text>phosphoenolpyruvate + GTP + H(+) = enolpyruvoyl-2-diphospho-5'-guanosine + diphosphate</text>
        <dbReference type="Rhea" id="RHEA:30519"/>
        <dbReference type="ChEBI" id="CHEBI:15378"/>
        <dbReference type="ChEBI" id="CHEBI:33019"/>
        <dbReference type="ChEBI" id="CHEBI:37565"/>
        <dbReference type="ChEBI" id="CHEBI:58702"/>
        <dbReference type="ChEBI" id="CHEBI:143701"/>
        <dbReference type="EC" id="2.7.7.105"/>
    </reaction>
</comment>
<feature type="binding site" evidence="5">
    <location>
        <position position="197"/>
    </location>
    <ligand>
        <name>phosphoenolpyruvate</name>
        <dbReference type="ChEBI" id="CHEBI:58702"/>
    </ligand>
</feature>
<evidence type="ECO:0000256" key="5">
    <source>
        <dbReference type="HAMAP-Rule" id="MF_02114"/>
    </source>
</evidence>
<comment type="similarity">
    <text evidence="5">Belongs to the CofC family.</text>
</comment>
<dbReference type="RefSeq" id="WP_071060637.1">
    <property type="nucleotide sequence ID" value="NZ_MAXA01000069.1"/>
</dbReference>
<dbReference type="Proteomes" id="UP000179769">
    <property type="component" value="Unassembled WGS sequence"/>
</dbReference>
<gene>
    <name evidence="5" type="primary">fbiD</name>
    <name evidence="7" type="ORF">BBK14_12585</name>
</gene>
<dbReference type="PANTHER" id="PTHR40392:SF1">
    <property type="entry name" value="2-PHOSPHO-L-LACTATE GUANYLYLTRANSFERASE"/>
    <property type="match status" value="1"/>
</dbReference>
<dbReference type="GO" id="GO:0005525">
    <property type="term" value="F:GTP binding"/>
    <property type="evidence" value="ECO:0007669"/>
    <property type="project" value="UniProtKB-KW"/>
</dbReference>